<feature type="compositionally biased region" description="Polar residues" evidence="1">
    <location>
        <begin position="27"/>
        <end position="46"/>
    </location>
</feature>
<comment type="caution">
    <text evidence="2">The sequence shown here is derived from an EMBL/GenBank/DDBJ whole genome shotgun (WGS) entry which is preliminary data.</text>
</comment>
<organism evidence="2 3">
    <name type="scientific">Coprinellus micaceus</name>
    <name type="common">Glistening ink-cap mushroom</name>
    <name type="synonym">Coprinus micaceus</name>
    <dbReference type="NCBI Taxonomy" id="71717"/>
    <lineage>
        <taxon>Eukaryota</taxon>
        <taxon>Fungi</taxon>
        <taxon>Dikarya</taxon>
        <taxon>Basidiomycota</taxon>
        <taxon>Agaricomycotina</taxon>
        <taxon>Agaricomycetes</taxon>
        <taxon>Agaricomycetidae</taxon>
        <taxon>Agaricales</taxon>
        <taxon>Agaricineae</taxon>
        <taxon>Psathyrellaceae</taxon>
        <taxon>Coprinellus</taxon>
    </lineage>
</organism>
<evidence type="ECO:0000313" key="3">
    <source>
        <dbReference type="Proteomes" id="UP000298030"/>
    </source>
</evidence>
<proteinExistence type="predicted"/>
<sequence>MATPMRNRLMPTHLSSPPSSLTPTRTACSSTNVTPSNLAGRSSRASHSVPDAAGSDATPTLASLADAIRGLAADLGTVKSDLRKSLTEQGVLMAQLDQLSTAYAKSLSMTHRLYELVLTLTPGTQPLDTPESSNVATTPPSSPELPAQARLPECRRPPFREDSDMFYVMIKGRCPGFYTSLPWVQLVLIDNQNSWENIWKGFPTLERAIRYWKDNQDLIKFTGRTDGDEHLYGPHDIYIPF</sequence>
<dbReference type="OrthoDB" id="3118800at2759"/>
<name>A0A4Y7T2B3_COPMI</name>
<accession>A0A4Y7T2B3</accession>
<keyword evidence="3" id="KW-1185">Reference proteome</keyword>
<feature type="region of interest" description="Disordered" evidence="1">
    <location>
        <begin position="124"/>
        <end position="150"/>
    </location>
</feature>
<reference evidence="2 3" key="1">
    <citation type="journal article" date="2019" name="Nat. Ecol. Evol.">
        <title>Megaphylogeny resolves global patterns of mushroom evolution.</title>
        <authorList>
            <person name="Varga T."/>
            <person name="Krizsan K."/>
            <person name="Foldi C."/>
            <person name="Dima B."/>
            <person name="Sanchez-Garcia M."/>
            <person name="Sanchez-Ramirez S."/>
            <person name="Szollosi G.J."/>
            <person name="Szarkandi J.G."/>
            <person name="Papp V."/>
            <person name="Albert L."/>
            <person name="Andreopoulos W."/>
            <person name="Angelini C."/>
            <person name="Antonin V."/>
            <person name="Barry K.W."/>
            <person name="Bougher N.L."/>
            <person name="Buchanan P."/>
            <person name="Buyck B."/>
            <person name="Bense V."/>
            <person name="Catcheside P."/>
            <person name="Chovatia M."/>
            <person name="Cooper J."/>
            <person name="Damon W."/>
            <person name="Desjardin D."/>
            <person name="Finy P."/>
            <person name="Geml J."/>
            <person name="Haridas S."/>
            <person name="Hughes K."/>
            <person name="Justo A."/>
            <person name="Karasinski D."/>
            <person name="Kautmanova I."/>
            <person name="Kiss B."/>
            <person name="Kocsube S."/>
            <person name="Kotiranta H."/>
            <person name="LaButti K.M."/>
            <person name="Lechner B.E."/>
            <person name="Liimatainen K."/>
            <person name="Lipzen A."/>
            <person name="Lukacs Z."/>
            <person name="Mihaltcheva S."/>
            <person name="Morgado L.N."/>
            <person name="Niskanen T."/>
            <person name="Noordeloos M.E."/>
            <person name="Ohm R.A."/>
            <person name="Ortiz-Santana B."/>
            <person name="Ovrebo C."/>
            <person name="Racz N."/>
            <person name="Riley R."/>
            <person name="Savchenko A."/>
            <person name="Shiryaev A."/>
            <person name="Soop K."/>
            <person name="Spirin V."/>
            <person name="Szebenyi C."/>
            <person name="Tomsovsky M."/>
            <person name="Tulloss R.E."/>
            <person name="Uehling J."/>
            <person name="Grigoriev I.V."/>
            <person name="Vagvolgyi C."/>
            <person name="Papp T."/>
            <person name="Martin F.M."/>
            <person name="Miettinen O."/>
            <person name="Hibbett D.S."/>
            <person name="Nagy L.G."/>
        </authorList>
    </citation>
    <scope>NUCLEOTIDE SEQUENCE [LARGE SCALE GENOMIC DNA]</scope>
    <source>
        <strain evidence="2 3">FP101781</strain>
    </source>
</reference>
<feature type="compositionally biased region" description="Polar residues" evidence="1">
    <location>
        <begin position="124"/>
        <end position="139"/>
    </location>
</feature>
<feature type="region of interest" description="Disordered" evidence="1">
    <location>
        <begin position="1"/>
        <end position="57"/>
    </location>
</feature>
<feature type="compositionally biased region" description="Low complexity" evidence="1">
    <location>
        <begin position="11"/>
        <end position="26"/>
    </location>
</feature>
<protein>
    <submittedName>
        <fullName evidence="2">Uncharacterized protein</fullName>
    </submittedName>
</protein>
<dbReference type="EMBL" id="QPFP01000034">
    <property type="protein sequence ID" value="TEB28141.1"/>
    <property type="molecule type" value="Genomic_DNA"/>
</dbReference>
<evidence type="ECO:0000256" key="1">
    <source>
        <dbReference type="SAM" id="MobiDB-lite"/>
    </source>
</evidence>
<dbReference type="Proteomes" id="UP000298030">
    <property type="component" value="Unassembled WGS sequence"/>
</dbReference>
<gene>
    <name evidence="2" type="ORF">FA13DRAFT_1794137</name>
</gene>
<dbReference type="AlphaFoldDB" id="A0A4Y7T2B3"/>
<evidence type="ECO:0000313" key="2">
    <source>
        <dbReference type="EMBL" id="TEB28141.1"/>
    </source>
</evidence>